<evidence type="ECO:0000256" key="11">
    <source>
        <dbReference type="ARBA" id="ARBA00023065"/>
    </source>
</evidence>
<keyword evidence="6" id="KW-0533">Nickel</keyword>
<dbReference type="InterPro" id="IPR039426">
    <property type="entry name" value="TonB-dep_rcpt-like"/>
</dbReference>
<keyword evidence="5" id="KW-0410">Iron transport</keyword>
<evidence type="ECO:0000256" key="1">
    <source>
        <dbReference type="ARBA" id="ARBA00004571"/>
    </source>
</evidence>
<evidence type="ECO:0000256" key="2">
    <source>
        <dbReference type="ARBA" id="ARBA00009810"/>
    </source>
</evidence>
<comment type="caution">
    <text evidence="23">The sequence shown here is derived from an EMBL/GenBank/DDBJ whole genome shotgun (WGS) entry which is preliminary data.</text>
</comment>
<dbReference type="EMBL" id="JACBYV010000001">
    <property type="protein sequence ID" value="NYH76326.1"/>
    <property type="molecule type" value="Genomic_DNA"/>
</dbReference>
<reference evidence="23 24" key="1">
    <citation type="submission" date="2020-07" db="EMBL/GenBank/DDBJ databases">
        <title>Genomic analyses of the natural microbiome of Caenorhabditis elegans.</title>
        <authorList>
            <person name="Samuel B."/>
        </authorList>
    </citation>
    <scope>NUCLEOTIDE SEQUENCE [LARGE SCALE GENOMIC DNA]</scope>
    <source>
        <strain evidence="23 24">BIGb0408</strain>
    </source>
</reference>
<keyword evidence="4 19" id="KW-1134">Transmembrane beta strand</keyword>
<keyword evidence="16 19" id="KW-0998">Cell outer membrane</keyword>
<dbReference type="GO" id="GO:0015344">
    <property type="term" value="F:siderophore uptake transmembrane transporter activity"/>
    <property type="evidence" value="ECO:0007669"/>
    <property type="project" value="TreeGrafter"/>
</dbReference>
<keyword evidence="8" id="KW-0732">Signal</keyword>
<sequence>MKDDSMLVPRLRFSPRLVLRFGIGCFAAPCLLLGSPLGMAQSALQAPGSGEDQQRHAFSISSQPLASALATFGSQRGVQVSFDARLADGLSAPAVQGNYSERQALTLLLQGSGLGWTLTPERTLLLFPQDNSGSLSLAPSTISASGEHEYADGPVSGYRATRSATGSKTDSALRDIPQSIQVVPRQVLEDQQLNQLADALVNVSSVQRGNSHGGSTESFVVRGFHSRTYAVDGMLMNPLVSRPEVISDLVNVERVEVLKGPASVLYGQGDPGGLINLVTRKPTFTPETRIKAQAGSEDFYRLEVNASGPLDEAKTLAGRIAIAGQTESSFRDTFRNNRHTYISPTLRWEPTEYTRVDGGLEYTNQTSQFDRGVIPQNGRISMKPERFLHEPWSHDDARKVAAWWRVEHDVNDWLTLRQATRWDESDKQRYVVDLRDMRADGRTLRRRATDGKEAVRTLDMQFEAIARFATGGLQHTALVGFEYLEGDRHAGSDRAPLADIDIYEPVYGAVPGTFTYGGGSEYELETRSLYLQDQIDLSSQWKLLVGARYDSTRQKNLTIEDDYSEVPTNLDPEKVSPRVGLVYQPNDQLSLYASYSTSFVPQGDIDRSGRPLDPEEGKQFEVGAKVELIPQRLSATLAVFQLTRENVASTDPENEDRSIQTGEQRVHGVELDIVGEPLDGWHIIANASVLNAELTKHTPTADSLVREGNKLQGVPTLSGSLWSSYQLQSGNLKGLGFGAGVIAVGAREGNLENSYDVSGYTRFDASLFYDLSEEVRVSLNGRNLTDREYLETVASTDGNYYGEPASLLATISAKF</sequence>
<keyword evidence="10" id="KW-0408">Iron</keyword>
<dbReference type="InterPro" id="IPR010105">
    <property type="entry name" value="TonB_sidphr_rcpt"/>
</dbReference>
<dbReference type="InterPro" id="IPR000531">
    <property type="entry name" value="Beta-barrel_TonB"/>
</dbReference>
<evidence type="ECO:0000256" key="6">
    <source>
        <dbReference type="ARBA" id="ARBA00022596"/>
    </source>
</evidence>
<keyword evidence="9" id="KW-0862">Zinc</keyword>
<evidence type="ECO:0000256" key="21">
    <source>
        <dbReference type="SAM" id="MobiDB-lite"/>
    </source>
</evidence>
<proteinExistence type="inferred from homology"/>
<evidence type="ECO:0000256" key="12">
    <source>
        <dbReference type="ARBA" id="ARBA00023077"/>
    </source>
</evidence>
<dbReference type="FunFam" id="2.170.130.10:FF:000001">
    <property type="entry name" value="Catecholate siderophore TonB-dependent receptor"/>
    <property type="match status" value="1"/>
</dbReference>
<dbReference type="SUPFAM" id="SSF56935">
    <property type="entry name" value="Porins"/>
    <property type="match status" value="1"/>
</dbReference>
<evidence type="ECO:0000256" key="14">
    <source>
        <dbReference type="ARBA" id="ARBA00023136"/>
    </source>
</evidence>
<dbReference type="PANTHER" id="PTHR32552">
    <property type="entry name" value="FERRICHROME IRON RECEPTOR-RELATED"/>
    <property type="match status" value="1"/>
</dbReference>
<dbReference type="Proteomes" id="UP000578688">
    <property type="component" value="Unassembled WGS sequence"/>
</dbReference>
<keyword evidence="12 20" id="KW-0798">TonB box</keyword>
<dbReference type="InterPro" id="IPR011662">
    <property type="entry name" value="Secretin/TonB_short_N"/>
</dbReference>
<keyword evidence="11" id="KW-0406">Ion transport</keyword>
<keyword evidence="9" id="KW-0864">Zinc transport</keyword>
<dbReference type="Gene3D" id="2.170.130.10">
    <property type="entry name" value="TonB-dependent receptor, plug domain"/>
    <property type="match status" value="1"/>
</dbReference>
<dbReference type="InterPro" id="IPR012910">
    <property type="entry name" value="Plug_dom"/>
</dbReference>
<evidence type="ECO:0000256" key="15">
    <source>
        <dbReference type="ARBA" id="ARBA00023170"/>
    </source>
</evidence>
<keyword evidence="7 19" id="KW-0812">Transmembrane</keyword>
<dbReference type="GO" id="GO:0015891">
    <property type="term" value="P:siderophore transport"/>
    <property type="evidence" value="ECO:0007669"/>
    <property type="project" value="InterPro"/>
</dbReference>
<dbReference type="InterPro" id="IPR036942">
    <property type="entry name" value="Beta-barrel_TonB_sf"/>
</dbReference>
<protein>
    <recommendedName>
        <fullName evidence="18">Metal-pseudopaline receptor CntO</fullName>
    </recommendedName>
</protein>
<name>A0A7Z0BTK0_9GAMM</name>
<evidence type="ECO:0000313" key="24">
    <source>
        <dbReference type="Proteomes" id="UP000578688"/>
    </source>
</evidence>
<feature type="region of interest" description="Disordered" evidence="21">
    <location>
        <begin position="146"/>
        <end position="171"/>
    </location>
</feature>
<comment type="function">
    <text evidence="17">Transports the metallophore pseudopaline, which is involved in the acquisition of nickel and zinc, and thus enables bacterial growth inside the host, where metal access is limited. Is probably involved in the import of pseudopaline-metal complexes.</text>
</comment>
<accession>A0A7Z0BTK0</accession>
<dbReference type="AlphaFoldDB" id="A0A7Z0BTK0"/>
<comment type="similarity">
    <text evidence="2 19 20">Belongs to the TonB-dependent receptor family.</text>
</comment>
<keyword evidence="13" id="KW-0921">Nickel transport</keyword>
<dbReference type="Pfam" id="PF07660">
    <property type="entry name" value="STN"/>
    <property type="match status" value="1"/>
</dbReference>
<dbReference type="PROSITE" id="PS52016">
    <property type="entry name" value="TONB_DEPENDENT_REC_3"/>
    <property type="match status" value="1"/>
</dbReference>
<dbReference type="Pfam" id="PF00593">
    <property type="entry name" value="TonB_dep_Rec_b-barrel"/>
    <property type="match status" value="1"/>
</dbReference>
<keyword evidence="15 23" id="KW-0675">Receptor</keyword>
<evidence type="ECO:0000256" key="17">
    <source>
        <dbReference type="ARBA" id="ARBA00056786"/>
    </source>
</evidence>
<evidence type="ECO:0000256" key="13">
    <source>
        <dbReference type="ARBA" id="ARBA00023112"/>
    </source>
</evidence>
<evidence type="ECO:0000256" key="10">
    <source>
        <dbReference type="ARBA" id="ARBA00023004"/>
    </source>
</evidence>
<keyword evidence="3 19" id="KW-0813">Transport</keyword>
<dbReference type="Gene3D" id="3.55.50.30">
    <property type="match status" value="1"/>
</dbReference>
<dbReference type="GO" id="GO:0038023">
    <property type="term" value="F:signaling receptor activity"/>
    <property type="evidence" value="ECO:0007669"/>
    <property type="project" value="InterPro"/>
</dbReference>
<dbReference type="InterPro" id="IPR037066">
    <property type="entry name" value="Plug_dom_sf"/>
</dbReference>
<dbReference type="RefSeq" id="WP_179539827.1">
    <property type="nucleotide sequence ID" value="NZ_JACBYV010000001.1"/>
</dbReference>
<dbReference type="Gene3D" id="2.40.170.20">
    <property type="entry name" value="TonB-dependent receptor, beta-barrel domain"/>
    <property type="match status" value="1"/>
</dbReference>
<evidence type="ECO:0000256" key="18">
    <source>
        <dbReference type="ARBA" id="ARBA00072467"/>
    </source>
</evidence>
<comment type="subcellular location">
    <subcellularLocation>
        <location evidence="1 19">Cell outer membrane</location>
        <topology evidence="1 19">Multi-pass membrane protein</topology>
    </subcellularLocation>
</comment>
<dbReference type="GO" id="GO:0015675">
    <property type="term" value="P:nickel cation transport"/>
    <property type="evidence" value="ECO:0007669"/>
    <property type="project" value="UniProtKB-KW"/>
</dbReference>
<keyword evidence="14 19" id="KW-0472">Membrane</keyword>
<evidence type="ECO:0000256" key="19">
    <source>
        <dbReference type="PROSITE-ProRule" id="PRU01360"/>
    </source>
</evidence>
<dbReference type="CDD" id="cd01347">
    <property type="entry name" value="ligand_gated_channel"/>
    <property type="match status" value="1"/>
</dbReference>
<dbReference type="GO" id="GO:0009279">
    <property type="term" value="C:cell outer membrane"/>
    <property type="evidence" value="ECO:0007669"/>
    <property type="project" value="UniProtKB-SubCell"/>
</dbReference>
<dbReference type="SMART" id="SM00965">
    <property type="entry name" value="STN"/>
    <property type="match status" value="1"/>
</dbReference>
<dbReference type="Pfam" id="PF07715">
    <property type="entry name" value="Plug"/>
    <property type="match status" value="1"/>
</dbReference>
<evidence type="ECO:0000256" key="8">
    <source>
        <dbReference type="ARBA" id="ARBA00022729"/>
    </source>
</evidence>
<evidence type="ECO:0000256" key="3">
    <source>
        <dbReference type="ARBA" id="ARBA00022448"/>
    </source>
</evidence>
<dbReference type="FunFam" id="2.40.170.20:FF:000005">
    <property type="entry name" value="TonB-dependent siderophore receptor"/>
    <property type="match status" value="1"/>
</dbReference>
<evidence type="ECO:0000256" key="4">
    <source>
        <dbReference type="ARBA" id="ARBA00022452"/>
    </source>
</evidence>
<gene>
    <name evidence="23" type="ORF">FHR27_004936</name>
</gene>
<dbReference type="GO" id="GO:0006829">
    <property type="term" value="P:zinc ion transport"/>
    <property type="evidence" value="ECO:0007669"/>
    <property type="project" value="UniProtKB-KW"/>
</dbReference>
<organism evidence="23 24">
    <name type="scientific">Phytopseudomonas flavescens</name>
    <dbReference type="NCBI Taxonomy" id="29435"/>
    <lineage>
        <taxon>Bacteria</taxon>
        <taxon>Pseudomonadati</taxon>
        <taxon>Pseudomonadota</taxon>
        <taxon>Gammaproteobacteria</taxon>
        <taxon>Pseudomonadales</taxon>
        <taxon>Pseudomonadaceae</taxon>
        <taxon>Phytopseudomonas</taxon>
    </lineage>
</organism>
<evidence type="ECO:0000256" key="16">
    <source>
        <dbReference type="ARBA" id="ARBA00023237"/>
    </source>
</evidence>
<dbReference type="NCBIfam" id="TIGR01783">
    <property type="entry name" value="TonB-siderophor"/>
    <property type="match status" value="1"/>
</dbReference>
<evidence type="ECO:0000259" key="22">
    <source>
        <dbReference type="SMART" id="SM00965"/>
    </source>
</evidence>
<evidence type="ECO:0000256" key="7">
    <source>
        <dbReference type="ARBA" id="ARBA00022692"/>
    </source>
</evidence>
<evidence type="ECO:0000256" key="20">
    <source>
        <dbReference type="RuleBase" id="RU003357"/>
    </source>
</evidence>
<evidence type="ECO:0000256" key="9">
    <source>
        <dbReference type="ARBA" id="ARBA00022906"/>
    </source>
</evidence>
<evidence type="ECO:0000313" key="23">
    <source>
        <dbReference type="EMBL" id="NYH76326.1"/>
    </source>
</evidence>
<dbReference type="PANTHER" id="PTHR32552:SF68">
    <property type="entry name" value="FERRICHROME OUTER MEMBRANE TRANSPORTER_PHAGE RECEPTOR"/>
    <property type="match status" value="1"/>
</dbReference>
<keyword evidence="24" id="KW-1185">Reference proteome</keyword>
<feature type="domain" description="Secretin/TonB short N-terminal" evidence="22">
    <location>
        <begin position="78"/>
        <end position="129"/>
    </location>
</feature>
<evidence type="ECO:0000256" key="5">
    <source>
        <dbReference type="ARBA" id="ARBA00022496"/>
    </source>
</evidence>